<evidence type="ECO:0000313" key="5">
    <source>
        <dbReference type="EMBL" id="KIY72309.1"/>
    </source>
</evidence>
<dbReference type="InterPro" id="IPR051414">
    <property type="entry name" value="Adenylate-forming_Reductase"/>
</dbReference>
<dbReference type="EMBL" id="KN880445">
    <property type="protein sequence ID" value="KIY72309.1"/>
    <property type="molecule type" value="Genomic_DNA"/>
</dbReference>
<dbReference type="STRING" id="1314674.A0A0D7BQ63"/>
<evidence type="ECO:0000259" key="4">
    <source>
        <dbReference type="Pfam" id="PF07993"/>
    </source>
</evidence>
<keyword evidence="2" id="KW-0597">Phosphoprotein</keyword>
<gene>
    <name evidence="5" type="ORF">CYLTODRAFT_450042</name>
</gene>
<feature type="compositionally biased region" description="Polar residues" evidence="3">
    <location>
        <begin position="16"/>
        <end position="26"/>
    </location>
</feature>
<evidence type="ECO:0000256" key="2">
    <source>
        <dbReference type="ARBA" id="ARBA00022553"/>
    </source>
</evidence>
<dbReference type="InterPro" id="IPR036291">
    <property type="entry name" value="NAD(P)-bd_dom_sf"/>
</dbReference>
<dbReference type="Gene3D" id="3.40.50.720">
    <property type="entry name" value="NAD(P)-binding Rossmann-like Domain"/>
    <property type="match status" value="1"/>
</dbReference>
<dbReference type="OrthoDB" id="429813at2759"/>
<evidence type="ECO:0000256" key="1">
    <source>
        <dbReference type="ARBA" id="ARBA00022450"/>
    </source>
</evidence>
<dbReference type="Gene3D" id="1.10.1200.10">
    <property type="entry name" value="ACP-like"/>
    <property type="match status" value="1"/>
</dbReference>
<feature type="compositionally biased region" description="Basic and acidic residues" evidence="3">
    <location>
        <begin position="1"/>
        <end position="15"/>
    </location>
</feature>
<dbReference type="InterPro" id="IPR036736">
    <property type="entry name" value="ACP-like_sf"/>
</dbReference>
<sequence>MFHERESAQQTDRLRTSISPNGNSVPAEQCQWDPRMPPRLAVTKYMSEAVGDDDDLFEAGCDSIQAVSIRNGICGVMHHHFGLPIARYIPHNVVYTNPSVRQLAYYIAELVEHGKTCVSLSATSGRVALMEELRTRYAAHFPPKNTEPASTSGCVVMLTGSTGALGCHILEQLMGDPDVAKVYALNRPDAVGNRSVYIRQAAAFKERQMDYTCLNSQKLSLLEGSLVDENFGLEEEVYTETKGSLTCIIHCAWPTSFGPTCSSMESMVLGTRRLVDFALSIPGSPLVIFCSTAGIFNNWPTGLRAQEEPLLRPSVAIGLGCCEAKWVAECILVEASKAAGLRASVARLSQLTGSSNGAWNAKEWVPSIVLSAKVAQCVPRPPGLVSWLRPQEAAAAILELRHSPRPFVHLAHPRPVPAELLFSAVARRLGVPMVEYTDWLTALDLTIRTRPSTSLTLMDFYRSIHRPLKAGEESREAFGLPSLDLASAFKSMPKTLGEIEPLDAADVDLWIAYWRRIGALGE</sequence>
<keyword evidence="6" id="KW-1185">Reference proteome</keyword>
<dbReference type="Pfam" id="PF07993">
    <property type="entry name" value="NAD_binding_4"/>
    <property type="match status" value="1"/>
</dbReference>
<dbReference type="PANTHER" id="PTHR43439">
    <property type="entry name" value="PHENYLACETATE-COENZYME A LIGASE"/>
    <property type="match status" value="1"/>
</dbReference>
<proteinExistence type="predicted"/>
<dbReference type="PANTHER" id="PTHR43439:SF2">
    <property type="entry name" value="ENZYME, PUTATIVE (JCVI)-RELATED"/>
    <property type="match status" value="1"/>
</dbReference>
<dbReference type="AlphaFoldDB" id="A0A0D7BQ63"/>
<dbReference type="InterPro" id="IPR013120">
    <property type="entry name" value="FAR_NAD-bd"/>
</dbReference>
<feature type="region of interest" description="Disordered" evidence="3">
    <location>
        <begin position="1"/>
        <end position="30"/>
    </location>
</feature>
<feature type="domain" description="Thioester reductase (TE)" evidence="4">
    <location>
        <begin position="158"/>
        <end position="375"/>
    </location>
</feature>
<evidence type="ECO:0000256" key="3">
    <source>
        <dbReference type="SAM" id="MobiDB-lite"/>
    </source>
</evidence>
<keyword evidence="1" id="KW-0596">Phosphopantetheine</keyword>
<protein>
    <submittedName>
        <fullName evidence="5">NAD(P)-binding protein</fullName>
    </submittedName>
</protein>
<name>A0A0D7BQ63_9AGAR</name>
<dbReference type="SUPFAM" id="SSF51735">
    <property type="entry name" value="NAD(P)-binding Rossmann-fold domains"/>
    <property type="match status" value="1"/>
</dbReference>
<accession>A0A0D7BQ63</accession>
<reference evidence="5 6" key="1">
    <citation type="journal article" date="2015" name="Fungal Genet. Biol.">
        <title>Evolution of novel wood decay mechanisms in Agaricales revealed by the genome sequences of Fistulina hepatica and Cylindrobasidium torrendii.</title>
        <authorList>
            <person name="Floudas D."/>
            <person name="Held B.W."/>
            <person name="Riley R."/>
            <person name="Nagy L.G."/>
            <person name="Koehler G."/>
            <person name="Ransdell A.S."/>
            <person name="Younus H."/>
            <person name="Chow J."/>
            <person name="Chiniquy J."/>
            <person name="Lipzen A."/>
            <person name="Tritt A."/>
            <person name="Sun H."/>
            <person name="Haridas S."/>
            <person name="LaButti K."/>
            <person name="Ohm R.A."/>
            <person name="Kues U."/>
            <person name="Blanchette R.A."/>
            <person name="Grigoriev I.V."/>
            <person name="Minto R.E."/>
            <person name="Hibbett D.S."/>
        </authorList>
    </citation>
    <scope>NUCLEOTIDE SEQUENCE [LARGE SCALE GENOMIC DNA]</scope>
    <source>
        <strain evidence="5 6">FP15055 ss-10</strain>
    </source>
</reference>
<evidence type="ECO:0000313" key="6">
    <source>
        <dbReference type="Proteomes" id="UP000054007"/>
    </source>
</evidence>
<organism evidence="5 6">
    <name type="scientific">Cylindrobasidium torrendii FP15055 ss-10</name>
    <dbReference type="NCBI Taxonomy" id="1314674"/>
    <lineage>
        <taxon>Eukaryota</taxon>
        <taxon>Fungi</taxon>
        <taxon>Dikarya</taxon>
        <taxon>Basidiomycota</taxon>
        <taxon>Agaricomycotina</taxon>
        <taxon>Agaricomycetes</taxon>
        <taxon>Agaricomycetidae</taxon>
        <taxon>Agaricales</taxon>
        <taxon>Marasmiineae</taxon>
        <taxon>Physalacriaceae</taxon>
        <taxon>Cylindrobasidium</taxon>
    </lineage>
</organism>
<dbReference type="SUPFAM" id="SSF47336">
    <property type="entry name" value="ACP-like"/>
    <property type="match status" value="1"/>
</dbReference>
<dbReference type="Proteomes" id="UP000054007">
    <property type="component" value="Unassembled WGS sequence"/>
</dbReference>